<accession>A0A0C3NHL6</accession>
<dbReference type="PANTHER" id="PTHR28250">
    <property type="entry name" value="CYTOCHROME B PRE-MRNA-PROCESSING PROTEIN 6"/>
    <property type="match status" value="1"/>
</dbReference>
<name>A0A0C3NHL6_PISTI</name>
<dbReference type="GO" id="GO:0043022">
    <property type="term" value="F:ribosome binding"/>
    <property type="evidence" value="ECO:0007669"/>
    <property type="project" value="InterPro"/>
</dbReference>
<gene>
    <name evidence="1" type="ORF">M404DRAFT_1007689</name>
</gene>
<dbReference type="OrthoDB" id="2107880at2759"/>
<evidence type="ECO:0000313" key="2">
    <source>
        <dbReference type="Proteomes" id="UP000054217"/>
    </source>
</evidence>
<sequence length="104" mass="12009">MSASKSARKLRDIAAGWPTDPFRPNIQLKNFFQSLASHPNLTPEAVQAARGLLENNVQKKYPLSKRTLQPASMPKHYERLIQGYERSARGTGRPWWQIFFGIWR</sequence>
<dbReference type="GO" id="GO:0061671">
    <property type="term" value="C:Cbp3p-Cbp6 complex"/>
    <property type="evidence" value="ECO:0007669"/>
    <property type="project" value="InterPro"/>
</dbReference>
<dbReference type="HOGENOM" id="CLU_138679_2_0_1"/>
<dbReference type="InParanoid" id="A0A0C3NHL6"/>
<reference evidence="2" key="2">
    <citation type="submission" date="2015-01" db="EMBL/GenBank/DDBJ databases">
        <title>Evolutionary Origins and Diversification of the Mycorrhizal Mutualists.</title>
        <authorList>
            <consortium name="DOE Joint Genome Institute"/>
            <consortium name="Mycorrhizal Genomics Consortium"/>
            <person name="Kohler A."/>
            <person name="Kuo A."/>
            <person name="Nagy L.G."/>
            <person name="Floudas D."/>
            <person name="Copeland A."/>
            <person name="Barry K.W."/>
            <person name="Cichocki N."/>
            <person name="Veneault-Fourrey C."/>
            <person name="LaButti K."/>
            <person name="Lindquist E.A."/>
            <person name="Lipzen A."/>
            <person name="Lundell T."/>
            <person name="Morin E."/>
            <person name="Murat C."/>
            <person name="Riley R."/>
            <person name="Ohm R."/>
            <person name="Sun H."/>
            <person name="Tunlid A."/>
            <person name="Henrissat B."/>
            <person name="Grigoriev I.V."/>
            <person name="Hibbett D.S."/>
            <person name="Martin F."/>
        </authorList>
    </citation>
    <scope>NUCLEOTIDE SEQUENCE [LARGE SCALE GENOMIC DNA]</scope>
    <source>
        <strain evidence="2">Marx 270</strain>
    </source>
</reference>
<organism evidence="1 2">
    <name type="scientific">Pisolithus tinctorius Marx 270</name>
    <dbReference type="NCBI Taxonomy" id="870435"/>
    <lineage>
        <taxon>Eukaryota</taxon>
        <taxon>Fungi</taxon>
        <taxon>Dikarya</taxon>
        <taxon>Basidiomycota</taxon>
        <taxon>Agaricomycotina</taxon>
        <taxon>Agaricomycetes</taxon>
        <taxon>Agaricomycetidae</taxon>
        <taxon>Boletales</taxon>
        <taxon>Sclerodermatineae</taxon>
        <taxon>Pisolithaceae</taxon>
        <taxon>Pisolithus</taxon>
    </lineage>
</organism>
<dbReference type="Proteomes" id="UP000054217">
    <property type="component" value="Unassembled WGS sequence"/>
</dbReference>
<dbReference type="PANTHER" id="PTHR28250:SF1">
    <property type="entry name" value="CYTOCHROME B PRE-MRNA-PROCESSING PROTEIN 6"/>
    <property type="match status" value="1"/>
</dbReference>
<dbReference type="InterPro" id="IPR037653">
    <property type="entry name" value="Cbp6"/>
</dbReference>
<protein>
    <submittedName>
        <fullName evidence="1">Uncharacterized protein</fullName>
    </submittedName>
</protein>
<evidence type="ECO:0000313" key="1">
    <source>
        <dbReference type="EMBL" id="KIN95205.1"/>
    </source>
</evidence>
<proteinExistence type="predicted"/>
<reference evidence="1 2" key="1">
    <citation type="submission" date="2014-04" db="EMBL/GenBank/DDBJ databases">
        <authorList>
            <consortium name="DOE Joint Genome Institute"/>
            <person name="Kuo A."/>
            <person name="Kohler A."/>
            <person name="Costa M.D."/>
            <person name="Nagy L.G."/>
            <person name="Floudas D."/>
            <person name="Copeland A."/>
            <person name="Barry K.W."/>
            <person name="Cichocki N."/>
            <person name="Veneault-Fourrey C."/>
            <person name="LaButti K."/>
            <person name="Lindquist E.A."/>
            <person name="Lipzen A."/>
            <person name="Lundell T."/>
            <person name="Morin E."/>
            <person name="Murat C."/>
            <person name="Sun H."/>
            <person name="Tunlid A."/>
            <person name="Henrissat B."/>
            <person name="Grigoriev I.V."/>
            <person name="Hibbett D.S."/>
            <person name="Martin F."/>
            <person name="Nordberg H.P."/>
            <person name="Cantor M.N."/>
            <person name="Hua S.X."/>
        </authorList>
    </citation>
    <scope>NUCLEOTIDE SEQUENCE [LARGE SCALE GENOMIC DNA]</scope>
    <source>
        <strain evidence="1 2">Marx 270</strain>
    </source>
</reference>
<keyword evidence="2" id="KW-1185">Reference proteome</keyword>
<dbReference type="GO" id="GO:0034551">
    <property type="term" value="P:mitochondrial respiratory chain complex III assembly"/>
    <property type="evidence" value="ECO:0007669"/>
    <property type="project" value="TreeGrafter"/>
</dbReference>
<dbReference type="AlphaFoldDB" id="A0A0C3NHL6"/>
<dbReference type="STRING" id="870435.A0A0C3NHL6"/>
<dbReference type="EMBL" id="KN832073">
    <property type="protein sequence ID" value="KIN95205.1"/>
    <property type="molecule type" value="Genomic_DNA"/>
</dbReference>
<dbReference type="Pfam" id="PF20180">
    <property type="entry name" value="UQCC2_CBP6"/>
    <property type="match status" value="1"/>
</dbReference>